<protein>
    <submittedName>
        <fullName evidence="13">tRNA-dihydrouridine synthase DusB</fullName>
    </submittedName>
</protein>
<keyword evidence="9" id="KW-0560">Oxidoreductase</keyword>
<comment type="catalytic activity">
    <reaction evidence="11">
        <text>a 5,6-dihydrouridine in tRNA + NAD(+) = a uridine in tRNA + NADH + H(+)</text>
        <dbReference type="Rhea" id="RHEA:54452"/>
        <dbReference type="Rhea" id="RHEA-COMP:13339"/>
        <dbReference type="Rhea" id="RHEA-COMP:13887"/>
        <dbReference type="ChEBI" id="CHEBI:15378"/>
        <dbReference type="ChEBI" id="CHEBI:57540"/>
        <dbReference type="ChEBI" id="CHEBI:57945"/>
        <dbReference type="ChEBI" id="CHEBI:65315"/>
        <dbReference type="ChEBI" id="CHEBI:74443"/>
    </reaction>
</comment>
<keyword evidence="4" id="KW-0285">Flavoprotein</keyword>
<dbReference type="GO" id="GO:0050660">
    <property type="term" value="F:flavin adenine dinucleotide binding"/>
    <property type="evidence" value="ECO:0007669"/>
    <property type="project" value="InterPro"/>
</dbReference>
<dbReference type="Pfam" id="PF01207">
    <property type="entry name" value="Dus"/>
    <property type="match status" value="1"/>
</dbReference>
<dbReference type="GO" id="GO:0017150">
    <property type="term" value="F:tRNA dihydrouridine synthase activity"/>
    <property type="evidence" value="ECO:0007669"/>
    <property type="project" value="InterPro"/>
</dbReference>
<dbReference type="InterPro" id="IPR024036">
    <property type="entry name" value="tRNA-dHydroUridine_Synthase_C"/>
</dbReference>
<dbReference type="InterPro" id="IPR035587">
    <property type="entry name" value="DUS-like_FMN-bd"/>
</dbReference>
<dbReference type="InterPro" id="IPR004652">
    <property type="entry name" value="DusB-like"/>
</dbReference>
<evidence type="ECO:0000256" key="9">
    <source>
        <dbReference type="ARBA" id="ARBA00023002"/>
    </source>
</evidence>
<evidence type="ECO:0000256" key="1">
    <source>
        <dbReference type="ARBA" id="ARBA00001917"/>
    </source>
</evidence>
<keyword evidence="6" id="KW-0819">tRNA processing</keyword>
<comment type="cofactor">
    <cofactor evidence="1">
        <name>FMN</name>
        <dbReference type="ChEBI" id="CHEBI:58210"/>
    </cofactor>
</comment>
<sequence>MSQKHNMKKQEIPGETQNGAPMMIIGPVPLQSPFILAPLAGYTDLAFRLLCREMGAALCCSEMISCHGVVYGQKKTLAMLATVPEERPVAFQIFGNEPEIMGEAAAIVGSQPIDFIDINMGCPVRKVIKKGSGAALMKDFQRAEAVIRAVCNQTDKPVTIKFRSGWNSETVVAAEFAQMARNAGARAVTIHARTWAQGFGGRPDWQVIRTVKQAVTIPVIGNGDIQCYGDGLKMMQETGCDGVMIGRGALGNPWVFRPEGRPATLGGRLPVIRRHLELAKRFLPAERMLFRIKNHAGRYLAGLHGAGRLRQKITDCSSLAQIIDLFENL</sequence>
<keyword evidence="7" id="KW-0521">NADP</keyword>
<evidence type="ECO:0000256" key="10">
    <source>
        <dbReference type="ARBA" id="ARBA00048205"/>
    </source>
</evidence>
<dbReference type="Gene3D" id="3.20.20.70">
    <property type="entry name" value="Aldolase class I"/>
    <property type="match status" value="1"/>
</dbReference>
<keyword evidence="3" id="KW-0820">tRNA-binding</keyword>
<dbReference type="InterPro" id="IPR013785">
    <property type="entry name" value="Aldolase_TIM"/>
</dbReference>
<dbReference type="GO" id="GO:0000049">
    <property type="term" value="F:tRNA binding"/>
    <property type="evidence" value="ECO:0007669"/>
    <property type="project" value="UniProtKB-KW"/>
</dbReference>
<comment type="function">
    <text evidence="2">Catalyzes the synthesis of 5,6-dihydrouridine (D), a modified base found in the D-loop of most tRNAs, via the reduction of the C5-C6 double bond in target uridines.</text>
</comment>
<dbReference type="PIRSF" id="PIRSF006621">
    <property type="entry name" value="Dus"/>
    <property type="match status" value="1"/>
</dbReference>
<evidence type="ECO:0000256" key="4">
    <source>
        <dbReference type="ARBA" id="ARBA00022630"/>
    </source>
</evidence>
<organism evidence="13">
    <name type="scientific">hydrothermal vent metagenome</name>
    <dbReference type="NCBI Taxonomy" id="652676"/>
    <lineage>
        <taxon>unclassified sequences</taxon>
        <taxon>metagenomes</taxon>
        <taxon>ecological metagenomes</taxon>
    </lineage>
</organism>
<evidence type="ECO:0000259" key="12">
    <source>
        <dbReference type="Pfam" id="PF01207"/>
    </source>
</evidence>
<dbReference type="InterPro" id="IPR001269">
    <property type="entry name" value="DUS_fam"/>
</dbReference>
<dbReference type="InterPro" id="IPR018517">
    <property type="entry name" value="tRNA_hU_synthase_CS"/>
</dbReference>
<proteinExistence type="predicted"/>
<evidence type="ECO:0000256" key="5">
    <source>
        <dbReference type="ARBA" id="ARBA00022643"/>
    </source>
</evidence>
<feature type="domain" description="DUS-like FMN-binding" evidence="12">
    <location>
        <begin position="35"/>
        <end position="320"/>
    </location>
</feature>
<comment type="catalytic activity">
    <reaction evidence="10">
        <text>a 5,6-dihydrouridine in tRNA + NADP(+) = a uridine in tRNA + NADPH + H(+)</text>
        <dbReference type="Rhea" id="RHEA:23624"/>
        <dbReference type="Rhea" id="RHEA-COMP:13339"/>
        <dbReference type="Rhea" id="RHEA-COMP:13887"/>
        <dbReference type="ChEBI" id="CHEBI:15378"/>
        <dbReference type="ChEBI" id="CHEBI:57783"/>
        <dbReference type="ChEBI" id="CHEBI:58349"/>
        <dbReference type="ChEBI" id="CHEBI:65315"/>
        <dbReference type="ChEBI" id="CHEBI:74443"/>
    </reaction>
</comment>
<name>A0A3B0VAF5_9ZZZZ</name>
<evidence type="ECO:0000256" key="6">
    <source>
        <dbReference type="ARBA" id="ARBA00022694"/>
    </source>
</evidence>
<keyword evidence="5" id="KW-0288">FMN</keyword>
<evidence type="ECO:0000256" key="8">
    <source>
        <dbReference type="ARBA" id="ARBA00022884"/>
    </source>
</evidence>
<dbReference type="AlphaFoldDB" id="A0A3B0VAF5"/>
<dbReference type="PROSITE" id="PS01136">
    <property type="entry name" value="UPF0034"/>
    <property type="match status" value="1"/>
</dbReference>
<evidence type="ECO:0000256" key="7">
    <source>
        <dbReference type="ARBA" id="ARBA00022857"/>
    </source>
</evidence>
<dbReference type="Gene3D" id="1.10.1200.80">
    <property type="entry name" value="Putative flavin oxidoreducatase, domain 2"/>
    <property type="match status" value="1"/>
</dbReference>
<accession>A0A3B0VAF5</accession>
<dbReference type="PANTHER" id="PTHR45846">
    <property type="entry name" value="TRNA-DIHYDROURIDINE(47) SYNTHASE [NAD(P)(+)]-LIKE"/>
    <property type="match status" value="1"/>
</dbReference>
<reference evidence="13" key="1">
    <citation type="submission" date="2018-06" db="EMBL/GenBank/DDBJ databases">
        <authorList>
            <person name="Zhirakovskaya E."/>
        </authorList>
    </citation>
    <scope>NUCLEOTIDE SEQUENCE</scope>
</reference>
<gene>
    <name evidence="13" type="ORF">MNBD_DELTA04-735</name>
</gene>
<dbReference type="SUPFAM" id="SSF51395">
    <property type="entry name" value="FMN-linked oxidoreductases"/>
    <property type="match status" value="1"/>
</dbReference>
<evidence type="ECO:0000256" key="3">
    <source>
        <dbReference type="ARBA" id="ARBA00022555"/>
    </source>
</evidence>
<evidence type="ECO:0000256" key="11">
    <source>
        <dbReference type="ARBA" id="ARBA00048802"/>
    </source>
</evidence>
<dbReference type="PANTHER" id="PTHR45846:SF1">
    <property type="entry name" value="TRNA-DIHYDROURIDINE(47) SYNTHASE [NAD(P)(+)]-LIKE"/>
    <property type="match status" value="1"/>
</dbReference>
<dbReference type="CDD" id="cd02801">
    <property type="entry name" value="DUS_like_FMN"/>
    <property type="match status" value="1"/>
</dbReference>
<keyword evidence="8" id="KW-0694">RNA-binding</keyword>
<evidence type="ECO:0000313" key="13">
    <source>
        <dbReference type="EMBL" id="VAW35812.1"/>
    </source>
</evidence>
<evidence type="ECO:0000256" key="2">
    <source>
        <dbReference type="ARBA" id="ARBA00002790"/>
    </source>
</evidence>
<dbReference type="EMBL" id="UOEY01000021">
    <property type="protein sequence ID" value="VAW35812.1"/>
    <property type="molecule type" value="Genomic_DNA"/>
</dbReference>
<dbReference type="NCBIfam" id="TIGR00737">
    <property type="entry name" value="nifR3_yhdG"/>
    <property type="match status" value="1"/>
</dbReference>